<keyword evidence="3" id="KW-1185">Reference proteome</keyword>
<protein>
    <submittedName>
        <fullName evidence="2">DUF2141 domain-containing protein</fullName>
    </submittedName>
</protein>
<comment type="caution">
    <text evidence="2">The sequence shown here is derived from an EMBL/GenBank/DDBJ whole genome shotgun (WGS) entry which is preliminary data.</text>
</comment>
<proteinExistence type="predicted"/>
<dbReference type="InterPro" id="IPR018673">
    <property type="entry name" value="DUF2141"/>
</dbReference>
<dbReference type="Proteomes" id="UP001500523">
    <property type="component" value="Unassembled WGS sequence"/>
</dbReference>
<feature type="chain" id="PRO_5046106447" evidence="1">
    <location>
        <begin position="22"/>
        <end position="155"/>
    </location>
</feature>
<sequence length="155" mass="16459">MTRPNPLAFLLVASIAAASPAATQSCAGTATAGAVKLTVRATGLHSADGEVAFTVYPDDKRRFLAKGGKLLRARVPARAPVTMACFWLPPGHYAVAQYHDENGDHDFNRTLFAPKEGFGFSNDAPTSIGLPSFAATRFAVPAGGATMNMTMRYRR</sequence>
<dbReference type="EMBL" id="BAABBF010000002">
    <property type="protein sequence ID" value="GAA3704490.1"/>
    <property type="molecule type" value="Genomic_DNA"/>
</dbReference>
<evidence type="ECO:0000256" key="1">
    <source>
        <dbReference type="SAM" id="SignalP"/>
    </source>
</evidence>
<evidence type="ECO:0000313" key="2">
    <source>
        <dbReference type="EMBL" id="GAA3704490.1"/>
    </source>
</evidence>
<reference evidence="3" key="1">
    <citation type="journal article" date="2019" name="Int. J. Syst. Evol. Microbiol.">
        <title>The Global Catalogue of Microorganisms (GCM) 10K type strain sequencing project: providing services to taxonomists for standard genome sequencing and annotation.</title>
        <authorList>
            <consortium name="The Broad Institute Genomics Platform"/>
            <consortium name="The Broad Institute Genome Sequencing Center for Infectious Disease"/>
            <person name="Wu L."/>
            <person name="Ma J."/>
        </authorList>
    </citation>
    <scope>NUCLEOTIDE SEQUENCE [LARGE SCALE GENOMIC DNA]</scope>
    <source>
        <strain evidence="3">JCM 17498</strain>
    </source>
</reference>
<dbReference type="Pfam" id="PF09912">
    <property type="entry name" value="DUF2141"/>
    <property type="match status" value="1"/>
</dbReference>
<accession>A0ABP7DE73</accession>
<dbReference type="PROSITE" id="PS51257">
    <property type="entry name" value="PROKAR_LIPOPROTEIN"/>
    <property type="match status" value="1"/>
</dbReference>
<feature type="signal peptide" evidence="1">
    <location>
        <begin position="1"/>
        <end position="21"/>
    </location>
</feature>
<dbReference type="RefSeq" id="WP_344692518.1">
    <property type="nucleotide sequence ID" value="NZ_BAABBF010000002.1"/>
</dbReference>
<organism evidence="2 3">
    <name type="scientific">Sphingomonas cynarae</name>
    <dbReference type="NCBI Taxonomy" id="930197"/>
    <lineage>
        <taxon>Bacteria</taxon>
        <taxon>Pseudomonadati</taxon>
        <taxon>Pseudomonadota</taxon>
        <taxon>Alphaproteobacteria</taxon>
        <taxon>Sphingomonadales</taxon>
        <taxon>Sphingomonadaceae</taxon>
        <taxon>Sphingomonas</taxon>
    </lineage>
</organism>
<gene>
    <name evidence="2" type="ORF">GCM10022268_12650</name>
</gene>
<evidence type="ECO:0000313" key="3">
    <source>
        <dbReference type="Proteomes" id="UP001500523"/>
    </source>
</evidence>
<keyword evidence="1" id="KW-0732">Signal</keyword>
<name>A0ABP7DE73_9SPHN</name>